<name>A0A2P8CJE0_9BACT</name>
<reference evidence="1 4" key="2">
    <citation type="submission" date="2019-10" db="EMBL/GenBank/DDBJ databases">
        <title>Prolixibacter strains distinguished by the presence of nitrate reductase genes were adept at nitrate-dependent anaerobic corrosion of metallic iron and carbon steel.</title>
        <authorList>
            <person name="Iino T."/>
            <person name="Shono N."/>
            <person name="Ito K."/>
            <person name="Nakamura R."/>
            <person name="Sueoka K."/>
            <person name="Harayama S."/>
            <person name="Ohkuma M."/>
        </authorList>
    </citation>
    <scope>NUCLEOTIDE SEQUENCE [LARGE SCALE GENOMIC DNA]</scope>
    <source>
        <strain evidence="1 4">MIC1-1</strain>
    </source>
</reference>
<dbReference type="InterPro" id="IPR036567">
    <property type="entry name" value="RHF-like"/>
</dbReference>
<proteinExistence type="predicted"/>
<sequence>MDVKVQAVHFKADQKLIEFCEKKVNKLDLFFDGIIGADIVLKLVNDEEKENKVSEIKLSVPSNENLFAKKQARTFEEATDLAIDALRRQLKKYKEKLKAK</sequence>
<dbReference type="Gene3D" id="3.30.160.100">
    <property type="entry name" value="Ribosome hibernation promotion factor-like"/>
    <property type="match status" value="1"/>
</dbReference>
<dbReference type="Pfam" id="PF02482">
    <property type="entry name" value="Ribosomal_S30AE"/>
    <property type="match status" value="1"/>
</dbReference>
<dbReference type="AlphaFoldDB" id="A0A2P8CJE0"/>
<dbReference type="RefSeq" id="WP_106540155.1">
    <property type="nucleotide sequence ID" value="NZ_BLAU01000001.1"/>
</dbReference>
<dbReference type="EMBL" id="BLAU01000001">
    <property type="protein sequence ID" value="GET23628.1"/>
    <property type="molecule type" value="Genomic_DNA"/>
</dbReference>
<evidence type="ECO:0000313" key="2">
    <source>
        <dbReference type="EMBL" id="PSK85086.1"/>
    </source>
</evidence>
<keyword evidence="4" id="KW-1185">Reference proteome</keyword>
<dbReference type="NCBIfam" id="TIGR00741">
    <property type="entry name" value="yfiA"/>
    <property type="match status" value="1"/>
</dbReference>
<evidence type="ECO:0000313" key="1">
    <source>
        <dbReference type="EMBL" id="GET23628.1"/>
    </source>
</evidence>
<gene>
    <name evidence="2" type="ORF">CLV93_10138</name>
    <name evidence="1" type="ORF">JCM18694_38740</name>
</gene>
<evidence type="ECO:0000313" key="3">
    <source>
        <dbReference type="Proteomes" id="UP000240621"/>
    </source>
</evidence>
<evidence type="ECO:0000313" key="4">
    <source>
        <dbReference type="Proteomes" id="UP000396862"/>
    </source>
</evidence>
<dbReference type="EMBL" id="PYGC01000001">
    <property type="protein sequence ID" value="PSK85086.1"/>
    <property type="molecule type" value="Genomic_DNA"/>
</dbReference>
<organism evidence="2 3">
    <name type="scientific">Prolixibacter denitrificans</name>
    <dbReference type="NCBI Taxonomy" id="1541063"/>
    <lineage>
        <taxon>Bacteria</taxon>
        <taxon>Pseudomonadati</taxon>
        <taxon>Bacteroidota</taxon>
        <taxon>Bacteroidia</taxon>
        <taxon>Marinilabiliales</taxon>
        <taxon>Prolixibacteraceae</taxon>
        <taxon>Prolixibacter</taxon>
    </lineage>
</organism>
<dbReference type="SUPFAM" id="SSF69754">
    <property type="entry name" value="Ribosome binding protein Y (YfiA homologue)"/>
    <property type="match status" value="1"/>
</dbReference>
<accession>A0A2P8CJE0</accession>
<protein>
    <submittedName>
        <fullName evidence="2">Putative sigma-54 modulation protein</fullName>
    </submittedName>
</protein>
<comment type="caution">
    <text evidence="2">The sequence shown here is derived from an EMBL/GenBank/DDBJ whole genome shotgun (WGS) entry which is preliminary data.</text>
</comment>
<dbReference type="Proteomes" id="UP000240621">
    <property type="component" value="Unassembled WGS sequence"/>
</dbReference>
<dbReference type="InterPro" id="IPR003489">
    <property type="entry name" value="RHF/RaiA"/>
</dbReference>
<dbReference type="Proteomes" id="UP000396862">
    <property type="component" value="Unassembled WGS sequence"/>
</dbReference>
<dbReference type="OrthoDB" id="9808702at2"/>
<reference evidence="2 3" key="1">
    <citation type="submission" date="2018-03" db="EMBL/GenBank/DDBJ databases">
        <title>Genomic Encyclopedia of Archaeal and Bacterial Type Strains, Phase II (KMG-II): from individual species to whole genera.</title>
        <authorList>
            <person name="Goeker M."/>
        </authorList>
    </citation>
    <scope>NUCLEOTIDE SEQUENCE [LARGE SCALE GENOMIC DNA]</scope>
    <source>
        <strain evidence="2 3">DSM 27267</strain>
    </source>
</reference>